<dbReference type="EMBL" id="JAZGQO010000011">
    <property type="protein sequence ID" value="KAK6173585.1"/>
    <property type="molecule type" value="Genomic_DNA"/>
</dbReference>
<evidence type="ECO:0000256" key="7">
    <source>
        <dbReference type="SAM" id="MobiDB-lite"/>
    </source>
</evidence>
<dbReference type="Gene3D" id="3.80.10.10">
    <property type="entry name" value="Ribonuclease Inhibitor"/>
    <property type="match status" value="2"/>
</dbReference>
<evidence type="ECO:0000256" key="5">
    <source>
        <dbReference type="ARBA" id="ARBA00023069"/>
    </source>
</evidence>
<evidence type="ECO:0000256" key="1">
    <source>
        <dbReference type="ARBA" id="ARBA00004138"/>
    </source>
</evidence>
<dbReference type="InterPro" id="IPR050576">
    <property type="entry name" value="Cilia_flagella_integrity"/>
</dbReference>
<dbReference type="PANTHER" id="PTHR45973">
    <property type="entry name" value="PROTEIN PHOSPHATASE 1 REGULATORY SUBUNIT SDS22-RELATED"/>
    <property type="match status" value="1"/>
</dbReference>
<dbReference type="FunFam" id="3.80.10.10:FF:000331">
    <property type="entry name" value="Dynein assembly factor 1, axonemal homolog"/>
    <property type="match status" value="1"/>
</dbReference>
<accession>A0AAN8JEA8</accession>
<evidence type="ECO:0000256" key="2">
    <source>
        <dbReference type="ARBA" id="ARBA00006453"/>
    </source>
</evidence>
<dbReference type="PROSITE" id="PS51450">
    <property type="entry name" value="LRR"/>
    <property type="match status" value="4"/>
</dbReference>
<evidence type="ECO:0000313" key="8">
    <source>
        <dbReference type="EMBL" id="KAK6173585.1"/>
    </source>
</evidence>
<dbReference type="FunFam" id="3.80.10.10:FF:000166">
    <property type="entry name" value="Dynein assembly factor 1, axonemal"/>
    <property type="match status" value="1"/>
</dbReference>
<keyword evidence="5" id="KW-0969">Cilium</keyword>
<dbReference type="GO" id="GO:0035082">
    <property type="term" value="P:axoneme assembly"/>
    <property type="evidence" value="ECO:0007669"/>
    <property type="project" value="TreeGrafter"/>
</dbReference>
<protein>
    <recommendedName>
        <fullName evidence="10">Dynein assembly factor 1, axonemal homolog</fullName>
    </recommendedName>
</protein>
<evidence type="ECO:0008006" key="10">
    <source>
        <dbReference type="Google" id="ProtNLM"/>
    </source>
</evidence>
<dbReference type="GO" id="GO:0070840">
    <property type="term" value="F:dynein complex binding"/>
    <property type="evidence" value="ECO:0007669"/>
    <property type="project" value="TreeGrafter"/>
</dbReference>
<comment type="subcellular location">
    <subcellularLocation>
        <location evidence="1">Cell projection</location>
        <location evidence="1">Cilium</location>
    </subcellularLocation>
</comment>
<feature type="region of interest" description="Disordered" evidence="7">
    <location>
        <begin position="534"/>
        <end position="558"/>
    </location>
</feature>
<feature type="compositionally biased region" description="Polar residues" evidence="7">
    <location>
        <begin position="369"/>
        <end position="382"/>
    </location>
</feature>
<feature type="compositionally biased region" description="Polar residues" evidence="7">
    <location>
        <begin position="494"/>
        <end position="516"/>
    </location>
</feature>
<reference evidence="8 9" key="1">
    <citation type="submission" date="2024-01" db="EMBL/GenBank/DDBJ databases">
        <title>The genome of the rayed Mediterranean limpet Patella caerulea (Linnaeus, 1758).</title>
        <authorList>
            <person name="Anh-Thu Weber A."/>
            <person name="Halstead-Nussloch G."/>
        </authorList>
    </citation>
    <scope>NUCLEOTIDE SEQUENCE [LARGE SCALE GENOMIC DNA]</scope>
    <source>
        <strain evidence="8">AATW-2023a</strain>
        <tissue evidence="8">Whole specimen</tissue>
    </source>
</reference>
<dbReference type="SUPFAM" id="SSF52075">
    <property type="entry name" value="Outer arm dynein light chain 1"/>
    <property type="match status" value="1"/>
</dbReference>
<feature type="region of interest" description="Disordered" evidence="7">
    <location>
        <begin position="369"/>
        <end position="399"/>
    </location>
</feature>
<keyword evidence="9" id="KW-1185">Reference proteome</keyword>
<dbReference type="GO" id="GO:0005930">
    <property type="term" value="C:axoneme"/>
    <property type="evidence" value="ECO:0007669"/>
    <property type="project" value="TreeGrafter"/>
</dbReference>
<feature type="region of interest" description="Disordered" evidence="7">
    <location>
        <begin position="489"/>
        <end position="520"/>
    </location>
</feature>
<dbReference type="SMART" id="SM00365">
    <property type="entry name" value="LRR_SD22"/>
    <property type="match status" value="5"/>
</dbReference>
<keyword evidence="6" id="KW-0966">Cell projection</keyword>
<sequence>MPLITEISNDEIPVSSSDNGNRLIIEVEDKEEKKTTPQVEISKKEELFESLVSGEEKTDNVKKENQEVSVNVEKKPVTNNKFENKNVLTKAFLKEHCKKLKMYTTPYLNDVLYLHFKGILKIENLDEYTGLKCLWLETNGIQVIENLDNQKELRCLYLQQNLIGKLENLEPLQILDTLNVCNNKISKIENIACLPVLHTLSISHNYLKTREDIEELAECSQLGVLDLSHNKIEDPDILEVLKQMKNLRVLNLMGNPFMKKVKNYRKTFIANLKELTYLDDRPVFPKDRACIEAWATGGAEAEKIEREKWISKERQRVQDSVDALLEVRQRNEANRIEKELNEDQETGDGEHVVVDPKSVDWLYGTYELENTTQSKVPNNPSQTEDDQTEPQKKNDDMEDEDMPFITSVKSNEAADSIFSKPNNREINNFYETPNNNLNDLPDLEDVDMDDEIILQTARTPNNKPRIVELNDDGDRDTWAAPVKHLIQELDTESESNPSTQTNEDTSLSSVKTQLTDKSSEKDILHQISNLVNLTQPVAGNNEEKSSSYDDDDLFGELD</sequence>
<proteinExistence type="inferred from homology"/>
<dbReference type="AlphaFoldDB" id="A0AAN8JEA8"/>
<keyword evidence="4" id="KW-0677">Repeat</keyword>
<comment type="similarity">
    <text evidence="2">Belongs to the DNAAF1 family.</text>
</comment>
<feature type="compositionally biased region" description="Acidic residues" evidence="7">
    <location>
        <begin position="548"/>
        <end position="558"/>
    </location>
</feature>
<organism evidence="8 9">
    <name type="scientific">Patella caerulea</name>
    <name type="common">Rayed Mediterranean limpet</name>
    <dbReference type="NCBI Taxonomy" id="87958"/>
    <lineage>
        <taxon>Eukaryota</taxon>
        <taxon>Metazoa</taxon>
        <taxon>Spiralia</taxon>
        <taxon>Lophotrochozoa</taxon>
        <taxon>Mollusca</taxon>
        <taxon>Gastropoda</taxon>
        <taxon>Patellogastropoda</taxon>
        <taxon>Patelloidea</taxon>
        <taxon>Patellidae</taxon>
        <taxon>Patella</taxon>
    </lineage>
</organism>
<gene>
    <name evidence="8" type="ORF">SNE40_017007</name>
</gene>
<evidence type="ECO:0000256" key="4">
    <source>
        <dbReference type="ARBA" id="ARBA00022737"/>
    </source>
</evidence>
<name>A0AAN8JEA8_PATCE</name>
<evidence type="ECO:0000313" key="9">
    <source>
        <dbReference type="Proteomes" id="UP001347796"/>
    </source>
</evidence>
<keyword evidence="3" id="KW-0433">Leucine-rich repeat</keyword>
<evidence type="ECO:0000256" key="6">
    <source>
        <dbReference type="ARBA" id="ARBA00023273"/>
    </source>
</evidence>
<dbReference type="Proteomes" id="UP001347796">
    <property type="component" value="Unassembled WGS sequence"/>
</dbReference>
<dbReference type="InterPro" id="IPR001611">
    <property type="entry name" value="Leu-rich_rpt"/>
</dbReference>
<dbReference type="PANTHER" id="PTHR45973:SF9">
    <property type="entry name" value="LEUCINE-RICH REPEAT-CONTAINING PROTEIN 46"/>
    <property type="match status" value="1"/>
</dbReference>
<dbReference type="InterPro" id="IPR032675">
    <property type="entry name" value="LRR_dom_sf"/>
</dbReference>
<comment type="caution">
    <text evidence="8">The sequence shown here is derived from an EMBL/GenBank/DDBJ whole genome shotgun (WGS) entry which is preliminary data.</text>
</comment>
<evidence type="ECO:0000256" key="3">
    <source>
        <dbReference type="ARBA" id="ARBA00022614"/>
    </source>
</evidence>
<dbReference type="Pfam" id="PF14580">
    <property type="entry name" value="LRR_9"/>
    <property type="match status" value="1"/>
</dbReference>